<gene>
    <name evidence="1" type="ORF">M5D96_007601</name>
</gene>
<comment type="caution">
    <text evidence="1">The sequence shown here is derived from an EMBL/GenBank/DDBJ whole genome shotgun (WGS) entry which is preliminary data.</text>
</comment>
<dbReference type="AlphaFoldDB" id="A0A9P9YNI1"/>
<name>A0A9P9YNI1_9MUSC</name>
<sequence length="98" mass="11232">MAMAMRSDCRMHCMPRMMMMMDNWAVFLPLRMGIDVGQRLENRHWSGRRSGQEIAMRMIAMLIRRIGYLHGQALLRGEVILAMHLVLIANLSGSDTIG</sequence>
<accession>A0A9P9YNI1</accession>
<protein>
    <submittedName>
        <fullName evidence="1">Uncharacterized protein</fullName>
    </submittedName>
</protein>
<evidence type="ECO:0000313" key="2">
    <source>
        <dbReference type="Proteomes" id="UP001059596"/>
    </source>
</evidence>
<reference evidence="1" key="1">
    <citation type="journal article" date="2023" name="Genome Biol. Evol.">
        <title>Long-read-based Genome Assembly of Drosophila gunungcola Reveals Fewer Chemosensory Genes in Flower-breeding Species.</title>
        <authorList>
            <person name="Negi A."/>
            <person name="Liao B.Y."/>
            <person name="Yeh S.D."/>
        </authorList>
    </citation>
    <scope>NUCLEOTIDE SEQUENCE</scope>
    <source>
        <strain evidence="1">Sukarami</strain>
    </source>
</reference>
<proteinExistence type="predicted"/>
<evidence type="ECO:0000313" key="1">
    <source>
        <dbReference type="EMBL" id="KAI8040171.1"/>
    </source>
</evidence>
<organism evidence="1 2">
    <name type="scientific">Drosophila gunungcola</name>
    <name type="common">fruit fly</name>
    <dbReference type="NCBI Taxonomy" id="103775"/>
    <lineage>
        <taxon>Eukaryota</taxon>
        <taxon>Metazoa</taxon>
        <taxon>Ecdysozoa</taxon>
        <taxon>Arthropoda</taxon>
        <taxon>Hexapoda</taxon>
        <taxon>Insecta</taxon>
        <taxon>Pterygota</taxon>
        <taxon>Neoptera</taxon>
        <taxon>Endopterygota</taxon>
        <taxon>Diptera</taxon>
        <taxon>Brachycera</taxon>
        <taxon>Muscomorpha</taxon>
        <taxon>Ephydroidea</taxon>
        <taxon>Drosophilidae</taxon>
        <taxon>Drosophila</taxon>
        <taxon>Sophophora</taxon>
    </lineage>
</organism>
<keyword evidence="2" id="KW-1185">Reference proteome</keyword>
<dbReference type="EMBL" id="JAMKOV010000005">
    <property type="protein sequence ID" value="KAI8040171.1"/>
    <property type="molecule type" value="Genomic_DNA"/>
</dbReference>
<dbReference type="Proteomes" id="UP001059596">
    <property type="component" value="Unassembled WGS sequence"/>
</dbReference>